<proteinExistence type="predicted"/>
<organism evidence="1 2">
    <name type="scientific">Tumidithrix elongata BACA0141</name>
    <dbReference type="NCBI Taxonomy" id="2716417"/>
    <lineage>
        <taxon>Bacteria</taxon>
        <taxon>Bacillati</taxon>
        <taxon>Cyanobacteriota</taxon>
        <taxon>Cyanophyceae</taxon>
        <taxon>Pseudanabaenales</taxon>
        <taxon>Pseudanabaenaceae</taxon>
        <taxon>Tumidithrix</taxon>
        <taxon>Tumidithrix elongata</taxon>
    </lineage>
</organism>
<dbReference type="AlphaFoldDB" id="A0AAW9PT36"/>
<accession>A0AAW9PT36</accession>
<evidence type="ECO:0000313" key="2">
    <source>
        <dbReference type="Proteomes" id="UP001333818"/>
    </source>
</evidence>
<dbReference type="Proteomes" id="UP001333818">
    <property type="component" value="Unassembled WGS sequence"/>
</dbReference>
<gene>
    <name evidence="1" type="ORF">V2H45_01530</name>
</gene>
<evidence type="ECO:0000313" key="1">
    <source>
        <dbReference type="EMBL" id="MEE3715421.1"/>
    </source>
</evidence>
<reference evidence="1" key="1">
    <citation type="submission" date="2024-01" db="EMBL/GenBank/DDBJ databases">
        <title>Bank of Algae and Cyanobacteria of the Azores (BACA) strain genomes.</title>
        <authorList>
            <person name="Luz R."/>
            <person name="Cordeiro R."/>
            <person name="Fonseca A."/>
            <person name="Goncalves V."/>
        </authorList>
    </citation>
    <scope>NUCLEOTIDE SEQUENCE</scope>
    <source>
        <strain evidence="1">BACA0141</strain>
    </source>
</reference>
<dbReference type="EMBL" id="JAZBJZ010000003">
    <property type="protein sequence ID" value="MEE3715421.1"/>
    <property type="molecule type" value="Genomic_DNA"/>
</dbReference>
<keyword evidence="2" id="KW-1185">Reference proteome</keyword>
<protein>
    <submittedName>
        <fullName evidence="1">Uncharacterized protein</fullName>
    </submittedName>
</protein>
<dbReference type="RefSeq" id="WP_330481842.1">
    <property type="nucleotide sequence ID" value="NZ_JAZBJZ010000003.1"/>
</dbReference>
<comment type="caution">
    <text evidence="1">The sequence shown here is derived from an EMBL/GenBank/DDBJ whole genome shotgun (WGS) entry which is preliminary data.</text>
</comment>
<name>A0AAW9PT36_9CYAN</name>
<sequence>MGFDFAHRLRKNAIVKVRFYQFRYSGQAHTGQSPIVQKTTLGIDG</sequence>